<dbReference type="Pfam" id="PF00175">
    <property type="entry name" value="NAD_binding_1"/>
    <property type="match status" value="1"/>
</dbReference>
<evidence type="ECO:0000256" key="1">
    <source>
        <dbReference type="ARBA" id="ARBA00006401"/>
    </source>
</evidence>
<protein>
    <recommendedName>
        <fullName evidence="2">nitric oxide dioxygenase</fullName>
        <ecNumber evidence="2">1.14.12.17</ecNumber>
    </recommendedName>
</protein>
<dbReference type="InterPro" id="IPR039261">
    <property type="entry name" value="FNR_nucleotide-bd"/>
</dbReference>
<evidence type="ECO:0000256" key="7">
    <source>
        <dbReference type="ARBA" id="ARBA00023027"/>
    </source>
</evidence>
<name>A0ABR2V9C5_9PEZI</name>
<keyword evidence="5" id="KW-0479">Metal-binding</keyword>
<dbReference type="CDD" id="cd08922">
    <property type="entry name" value="FHb-globin"/>
    <property type="match status" value="1"/>
</dbReference>
<dbReference type="CDD" id="cd06184">
    <property type="entry name" value="flavohem_like_fad_nad_binding"/>
    <property type="match status" value="1"/>
</dbReference>
<dbReference type="SUPFAM" id="SSF52343">
    <property type="entry name" value="Ferredoxin reductase-like, C-terminal NADP-linked domain"/>
    <property type="match status" value="1"/>
</dbReference>
<dbReference type="InterPro" id="IPR017927">
    <property type="entry name" value="FAD-bd_FR_type"/>
</dbReference>
<feature type="compositionally biased region" description="Polar residues" evidence="10">
    <location>
        <begin position="1"/>
        <end position="16"/>
    </location>
</feature>
<keyword evidence="14" id="KW-1185">Reference proteome</keyword>
<dbReference type="PROSITE" id="PS01033">
    <property type="entry name" value="GLOBIN"/>
    <property type="match status" value="1"/>
</dbReference>
<dbReference type="InterPro" id="IPR017938">
    <property type="entry name" value="Riboflavin_synthase-like_b-brl"/>
</dbReference>
<organism evidence="13 14">
    <name type="scientific">Seiridium unicorne</name>
    <dbReference type="NCBI Taxonomy" id="138068"/>
    <lineage>
        <taxon>Eukaryota</taxon>
        <taxon>Fungi</taxon>
        <taxon>Dikarya</taxon>
        <taxon>Ascomycota</taxon>
        <taxon>Pezizomycotina</taxon>
        <taxon>Sordariomycetes</taxon>
        <taxon>Xylariomycetidae</taxon>
        <taxon>Amphisphaeriales</taxon>
        <taxon>Sporocadaceae</taxon>
        <taxon>Seiridium</taxon>
    </lineage>
</organism>
<dbReference type="Pfam" id="PF00042">
    <property type="entry name" value="Globin"/>
    <property type="match status" value="1"/>
</dbReference>
<evidence type="ECO:0000256" key="9">
    <source>
        <dbReference type="ARBA" id="ARBA00049433"/>
    </source>
</evidence>
<feature type="domain" description="Globin" evidence="11">
    <location>
        <begin position="29"/>
        <end position="166"/>
    </location>
</feature>
<dbReference type="SUPFAM" id="SSF46458">
    <property type="entry name" value="Globin-like"/>
    <property type="match status" value="1"/>
</dbReference>
<keyword evidence="7" id="KW-0520">NAD</keyword>
<dbReference type="Proteomes" id="UP001408356">
    <property type="component" value="Unassembled WGS sequence"/>
</dbReference>
<evidence type="ECO:0000256" key="5">
    <source>
        <dbReference type="ARBA" id="ARBA00022723"/>
    </source>
</evidence>
<keyword evidence="6" id="KW-0408">Iron</keyword>
<comment type="caution">
    <text evidence="13">The sequence shown here is derived from an EMBL/GenBank/DDBJ whole genome shotgun (WGS) entry which is preliminary data.</text>
</comment>
<comment type="catalytic activity">
    <reaction evidence="9">
        <text>2 nitric oxide + NADPH + 2 O2 = 2 nitrate + NADP(+) + H(+)</text>
        <dbReference type="Rhea" id="RHEA:19465"/>
        <dbReference type="ChEBI" id="CHEBI:15378"/>
        <dbReference type="ChEBI" id="CHEBI:15379"/>
        <dbReference type="ChEBI" id="CHEBI:16480"/>
        <dbReference type="ChEBI" id="CHEBI:17632"/>
        <dbReference type="ChEBI" id="CHEBI:57783"/>
        <dbReference type="ChEBI" id="CHEBI:58349"/>
        <dbReference type="EC" id="1.14.12.17"/>
    </reaction>
</comment>
<dbReference type="InterPro" id="IPR000971">
    <property type="entry name" value="Globin"/>
</dbReference>
<reference evidence="13 14" key="1">
    <citation type="journal article" date="2024" name="J. Plant Pathol.">
        <title>Sequence and assembly of the genome of Seiridium unicorne, isolate CBS 538.82, causal agent of cypress canker disease.</title>
        <authorList>
            <person name="Scali E."/>
            <person name="Rocca G.D."/>
            <person name="Danti R."/>
            <person name="Garbelotto M."/>
            <person name="Barberini S."/>
            <person name="Baroncelli R."/>
            <person name="Emiliani G."/>
        </authorList>
    </citation>
    <scope>NUCLEOTIDE SEQUENCE [LARGE SCALE GENOMIC DNA]</scope>
    <source>
        <strain evidence="13 14">BM-138-508</strain>
    </source>
</reference>
<gene>
    <name evidence="13" type="ORF">SUNI508_04315</name>
</gene>
<feature type="region of interest" description="Disordered" evidence="10">
    <location>
        <begin position="1"/>
        <end position="26"/>
    </location>
</feature>
<feature type="domain" description="FAD-binding FR-type" evidence="12">
    <location>
        <begin position="176"/>
        <end position="287"/>
    </location>
</feature>
<dbReference type="Gene3D" id="1.10.490.10">
    <property type="entry name" value="Globins"/>
    <property type="match status" value="1"/>
</dbReference>
<dbReference type="EMBL" id="JARVKF010000079">
    <property type="protein sequence ID" value="KAK9423421.1"/>
    <property type="molecule type" value="Genomic_DNA"/>
</dbReference>
<dbReference type="Gene3D" id="2.40.30.10">
    <property type="entry name" value="Translation factors"/>
    <property type="match status" value="1"/>
</dbReference>
<dbReference type="Gene3D" id="3.40.50.80">
    <property type="entry name" value="Nucleotide-binding domain of ferredoxin-NADP reductase (FNR) module"/>
    <property type="match status" value="1"/>
</dbReference>
<evidence type="ECO:0000256" key="8">
    <source>
        <dbReference type="ARBA" id="ARBA00048649"/>
    </source>
</evidence>
<accession>A0ABR2V9C5</accession>
<comment type="catalytic activity">
    <reaction evidence="8">
        <text>2 nitric oxide + NADH + 2 O2 = 2 nitrate + NAD(+) + H(+)</text>
        <dbReference type="Rhea" id="RHEA:19469"/>
        <dbReference type="ChEBI" id="CHEBI:15378"/>
        <dbReference type="ChEBI" id="CHEBI:15379"/>
        <dbReference type="ChEBI" id="CHEBI:16480"/>
        <dbReference type="ChEBI" id="CHEBI:17632"/>
        <dbReference type="ChEBI" id="CHEBI:57540"/>
        <dbReference type="ChEBI" id="CHEBI:57945"/>
        <dbReference type="EC" id="1.14.12.17"/>
    </reaction>
</comment>
<dbReference type="PANTHER" id="PTHR43396:SF3">
    <property type="entry name" value="FLAVOHEMOPROTEIN"/>
    <property type="match status" value="1"/>
</dbReference>
<dbReference type="NCBIfam" id="NF009805">
    <property type="entry name" value="PRK13289.1"/>
    <property type="match status" value="1"/>
</dbReference>
<proteinExistence type="inferred from homology"/>
<dbReference type="PANTHER" id="PTHR43396">
    <property type="entry name" value="FLAVOHEMOPROTEIN"/>
    <property type="match status" value="1"/>
</dbReference>
<dbReference type="SUPFAM" id="SSF63380">
    <property type="entry name" value="Riboflavin synthase domain-like"/>
    <property type="match status" value="1"/>
</dbReference>
<dbReference type="InterPro" id="IPR009050">
    <property type="entry name" value="Globin-like_sf"/>
</dbReference>
<evidence type="ECO:0000256" key="6">
    <source>
        <dbReference type="ARBA" id="ARBA00023004"/>
    </source>
</evidence>
<evidence type="ECO:0000256" key="2">
    <source>
        <dbReference type="ARBA" id="ARBA00012229"/>
    </source>
</evidence>
<keyword evidence="4" id="KW-0349">Heme</keyword>
<evidence type="ECO:0000256" key="10">
    <source>
        <dbReference type="SAM" id="MobiDB-lite"/>
    </source>
</evidence>
<evidence type="ECO:0000259" key="12">
    <source>
        <dbReference type="PROSITE" id="PS51384"/>
    </source>
</evidence>
<dbReference type="PROSITE" id="PS51384">
    <property type="entry name" value="FAD_FR"/>
    <property type="match status" value="1"/>
</dbReference>
<dbReference type="EC" id="1.14.12.17" evidence="2"/>
<dbReference type="InterPro" id="IPR001433">
    <property type="entry name" value="OxRdtase_FAD/NAD-bd"/>
</dbReference>
<comment type="similarity">
    <text evidence="1">In the C-terminal section; belongs to the flavoprotein pyridine nucleotide cytochrome reductase family.</text>
</comment>
<evidence type="ECO:0000256" key="4">
    <source>
        <dbReference type="ARBA" id="ARBA00022617"/>
    </source>
</evidence>
<dbReference type="InterPro" id="IPR012292">
    <property type="entry name" value="Globin/Proto"/>
</dbReference>
<sequence>MLETSQASGPTASPISQADAPVSKSVSAPLTPSQIAIVKSTAPLLKEHGEEIATLFYGNMLKAHPELHNIFNQTGQLTGAQPRALAGAVFAYASYIDDLGRLQALVERIAHKHVSLTVQADQYAIVGKHLIEAVATVLGDAVTPDVADAWTAAYAALADIFVDREKELYAAHEQWTGWRPFNIQKKVIESAEITSFYLVPEDGKALPLFKPGQYISLHLFIPQLGYMQPRQYSLSDAPRSDYYRISVKKESGKVTSLPGLISNLLHENYKEGDVVELTHPTGDFLDDSDPSETAPLVLISAGVGITPMISILNNAVSAGSQRPVSWIHGTHSSELQAFGSHVQTICAKHSNVQATIFRSTVAAAEPKGVDYHFDGRVDLNKVDQARCLFLDNTAAEYYICGPTAFMQSMQRFLIDAAVDQGRIHMEVFGVGDGK</sequence>
<evidence type="ECO:0000256" key="3">
    <source>
        <dbReference type="ARBA" id="ARBA00022575"/>
    </source>
</evidence>
<evidence type="ECO:0000313" key="14">
    <source>
        <dbReference type="Proteomes" id="UP001408356"/>
    </source>
</evidence>
<evidence type="ECO:0000313" key="13">
    <source>
        <dbReference type="EMBL" id="KAK9423421.1"/>
    </source>
</evidence>
<evidence type="ECO:0000259" key="11">
    <source>
        <dbReference type="PROSITE" id="PS01033"/>
    </source>
</evidence>
<keyword evidence="3" id="KW-0216">Detoxification</keyword>